<feature type="domain" description="C-type lectin" evidence="2">
    <location>
        <begin position="207"/>
        <end position="297"/>
    </location>
</feature>
<evidence type="ECO:0000313" key="4">
    <source>
        <dbReference type="Proteomes" id="UP000835052"/>
    </source>
</evidence>
<comment type="caution">
    <text evidence="3">The sequence shown here is derived from an EMBL/GenBank/DDBJ whole genome shotgun (WGS) entry which is preliminary data.</text>
</comment>
<dbReference type="AlphaFoldDB" id="A0A8S1HX35"/>
<keyword evidence="4" id="KW-1185">Reference proteome</keyword>
<sequence>MLSLGKTGDKRARFGCWNSDVMLFRTISIFVVFLIGKISADCPDGSLQSPDGSLCYQVVQTELTYNEAKIACGLLGELKEVSLSYSWLPYYYSDGAYIGEDGNKPSFTNWGFGEPTLSDGYAAILSSNDGRWFTYPTNSSFHFICAFPPPQCLNSKTTKSPIIRTTTTTFSPFTTSSYYGSCVPSFRDNQNPCLDNTWRYYPRTCSCYKILNSTYFEQAQEDCSNLFPGSNLASIHSDSEAIFVSDMVIAAIENDNWEVHHDGEDDTIIGLYRTQVGAPWQHTDHTPYDFFPWIAPDTSINNNYGTLITSSAPGYRGFGGVYSTENYIIRTAVCKYQL</sequence>
<name>A0A8S1HX35_9PELO</name>
<dbReference type="SUPFAM" id="SSF56436">
    <property type="entry name" value="C-type lectin-like"/>
    <property type="match status" value="2"/>
</dbReference>
<organism evidence="3 4">
    <name type="scientific">Caenorhabditis auriculariae</name>
    <dbReference type="NCBI Taxonomy" id="2777116"/>
    <lineage>
        <taxon>Eukaryota</taxon>
        <taxon>Metazoa</taxon>
        <taxon>Ecdysozoa</taxon>
        <taxon>Nematoda</taxon>
        <taxon>Chromadorea</taxon>
        <taxon>Rhabditida</taxon>
        <taxon>Rhabditina</taxon>
        <taxon>Rhabditomorpha</taxon>
        <taxon>Rhabditoidea</taxon>
        <taxon>Rhabditidae</taxon>
        <taxon>Peloderinae</taxon>
        <taxon>Caenorhabditis</taxon>
    </lineage>
</organism>
<dbReference type="Gene3D" id="3.10.100.10">
    <property type="entry name" value="Mannose-Binding Protein A, subunit A"/>
    <property type="match status" value="2"/>
</dbReference>
<dbReference type="EMBL" id="CAJGYM010000241">
    <property type="protein sequence ID" value="CAD6200125.1"/>
    <property type="molecule type" value="Genomic_DNA"/>
</dbReference>
<dbReference type="CDD" id="cd00037">
    <property type="entry name" value="CLECT"/>
    <property type="match status" value="1"/>
</dbReference>
<dbReference type="PANTHER" id="PTHR22803">
    <property type="entry name" value="MANNOSE, PHOSPHOLIPASE, LECTIN RECEPTOR RELATED"/>
    <property type="match status" value="1"/>
</dbReference>
<dbReference type="Proteomes" id="UP000835052">
    <property type="component" value="Unassembled WGS sequence"/>
</dbReference>
<evidence type="ECO:0000256" key="1">
    <source>
        <dbReference type="SAM" id="Phobius"/>
    </source>
</evidence>
<dbReference type="PROSITE" id="PS50041">
    <property type="entry name" value="C_TYPE_LECTIN_2"/>
    <property type="match status" value="2"/>
</dbReference>
<dbReference type="InterPro" id="IPR016186">
    <property type="entry name" value="C-type_lectin-like/link_sf"/>
</dbReference>
<reference evidence="3" key="1">
    <citation type="submission" date="2020-10" db="EMBL/GenBank/DDBJ databases">
        <authorList>
            <person name="Kikuchi T."/>
        </authorList>
    </citation>
    <scope>NUCLEOTIDE SEQUENCE</scope>
    <source>
        <strain evidence="3">NKZ352</strain>
    </source>
</reference>
<feature type="domain" description="C-type lectin" evidence="2">
    <location>
        <begin position="51"/>
        <end position="146"/>
    </location>
</feature>
<gene>
    <name evidence="3" type="ORF">CAUJ_LOCUS16024</name>
</gene>
<keyword evidence="1" id="KW-0812">Transmembrane</keyword>
<dbReference type="InterPro" id="IPR016187">
    <property type="entry name" value="CTDL_fold"/>
</dbReference>
<keyword evidence="1" id="KW-0472">Membrane</keyword>
<evidence type="ECO:0000313" key="3">
    <source>
        <dbReference type="EMBL" id="CAD6200125.1"/>
    </source>
</evidence>
<dbReference type="OrthoDB" id="5774534at2759"/>
<feature type="transmembrane region" description="Helical" evidence="1">
    <location>
        <begin position="21"/>
        <end position="40"/>
    </location>
</feature>
<evidence type="ECO:0000259" key="2">
    <source>
        <dbReference type="PROSITE" id="PS50041"/>
    </source>
</evidence>
<dbReference type="InterPro" id="IPR001304">
    <property type="entry name" value="C-type_lectin-like"/>
</dbReference>
<accession>A0A8S1HX35</accession>
<dbReference type="InterPro" id="IPR050111">
    <property type="entry name" value="C-type_lectin/snaclec_domain"/>
</dbReference>
<proteinExistence type="predicted"/>
<protein>
    <recommendedName>
        <fullName evidence="2">C-type lectin domain-containing protein</fullName>
    </recommendedName>
</protein>
<dbReference type="SMART" id="SM00034">
    <property type="entry name" value="CLECT"/>
    <property type="match status" value="2"/>
</dbReference>
<keyword evidence="1" id="KW-1133">Transmembrane helix</keyword>